<organism evidence="11 12">
    <name type="scientific">Rhizophlyctis rosea</name>
    <dbReference type="NCBI Taxonomy" id="64517"/>
    <lineage>
        <taxon>Eukaryota</taxon>
        <taxon>Fungi</taxon>
        <taxon>Fungi incertae sedis</taxon>
        <taxon>Chytridiomycota</taxon>
        <taxon>Chytridiomycota incertae sedis</taxon>
        <taxon>Chytridiomycetes</taxon>
        <taxon>Rhizophlyctidales</taxon>
        <taxon>Rhizophlyctidaceae</taxon>
        <taxon>Rhizophlyctis</taxon>
    </lineage>
</organism>
<dbReference type="InterPro" id="IPR012951">
    <property type="entry name" value="BBE"/>
</dbReference>
<feature type="transmembrane region" description="Helical" evidence="9">
    <location>
        <begin position="564"/>
        <end position="584"/>
    </location>
</feature>
<keyword evidence="7 9" id="KW-0472">Membrane</keyword>
<dbReference type="PROSITE" id="PS51387">
    <property type="entry name" value="FAD_PCMH"/>
    <property type="match status" value="1"/>
</dbReference>
<evidence type="ECO:0000259" key="10">
    <source>
        <dbReference type="PROSITE" id="PS51387"/>
    </source>
</evidence>
<dbReference type="Pfam" id="PF01565">
    <property type="entry name" value="FAD_binding_4"/>
    <property type="match status" value="1"/>
</dbReference>
<feature type="transmembrane region" description="Helical" evidence="9">
    <location>
        <begin position="187"/>
        <end position="207"/>
    </location>
</feature>
<feature type="transmembrane region" description="Helical" evidence="9">
    <location>
        <begin position="775"/>
        <end position="796"/>
    </location>
</feature>
<dbReference type="Pfam" id="PF08031">
    <property type="entry name" value="BBE"/>
    <property type="match status" value="1"/>
</dbReference>
<feature type="domain" description="FAD-binding PCMH-type" evidence="10">
    <location>
        <begin position="853"/>
        <end position="1026"/>
    </location>
</feature>
<feature type="transmembrane region" description="Helical" evidence="9">
    <location>
        <begin position="502"/>
        <end position="520"/>
    </location>
</feature>
<gene>
    <name evidence="11" type="ORF">HK097_007334</name>
</gene>
<dbReference type="GO" id="GO:0016757">
    <property type="term" value="F:glycosyltransferase activity"/>
    <property type="evidence" value="ECO:0007669"/>
    <property type="project" value="UniProtKB-KW"/>
</dbReference>
<protein>
    <recommendedName>
        <fullName evidence="10">FAD-binding PCMH-type domain-containing protein</fullName>
    </recommendedName>
</protein>
<dbReference type="GO" id="GO:0016020">
    <property type="term" value="C:membrane"/>
    <property type="evidence" value="ECO:0007669"/>
    <property type="project" value="UniProtKB-SubCell"/>
</dbReference>
<accession>A0AAD5SDA6</accession>
<evidence type="ECO:0000313" key="12">
    <source>
        <dbReference type="Proteomes" id="UP001212841"/>
    </source>
</evidence>
<evidence type="ECO:0000256" key="3">
    <source>
        <dbReference type="ARBA" id="ARBA00022676"/>
    </source>
</evidence>
<comment type="caution">
    <text evidence="11">The sequence shown here is derived from an EMBL/GenBank/DDBJ whole genome shotgun (WGS) entry which is preliminary data.</text>
</comment>
<dbReference type="Gene3D" id="3.30.465.10">
    <property type="match status" value="1"/>
</dbReference>
<dbReference type="Gene3D" id="3.90.550.10">
    <property type="entry name" value="Spore Coat Polysaccharide Biosynthesis Protein SpsA, Chain A"/>
    <property type="match status" value="1"/>
</dbReference>
<comment type="similarity">
    <text evidence="2">Belongs to the oxygen-dependent FAD-linked oxidoreductase family.</text>
</comment>
<evidence type="ECO:0000256" key="8">
    <source>
        <dbReference type="SAM" id="MobiDB-lite"/>
    </source>
</evidence>
<evidence type="ECO:0000313" key="11">
    <source>
        <dbReference type="EMBL" id="KAJ3051657.1"/>
    </source>
</evidence>
<dbReference type="Proteomes" id="UP001212841">
    <property type="component" value="Unassembled WGS sequence"/>
</dbReference>
<proteinExistence type="inferred from homology"/>
<dbReference type="GO" id="GO:0016491">
    <property type="term" value="F:oxidoreductase activity"/>
    <property type="evidence" value="ECO:0007669"/>
    <property type="project" value="InterPro"/>
</dbReference>
<dbReference type="GO" id="GO:0071949">
    <property type="term" value="F:FAD binding"/>
    <property type="evidence" value="ECO:0007669"/>
    <property type="project" value="InterPro"/>
</dbReference>
<evidence type="ECO:0000256" key="5">
    <source>
        <dbReference type="ARBA" id="ARBA00022692"/>
    </source>
</evidence>
<dbReference type="InterPro" id="IPR029044">
    <property type="entry name" value="Nucleotide-diphossugar_trans"/>
</dbReference>
<keyword evidence="3" id="KW-0328">Glycosyltransferase</keyword>
<dbReference type="Pfam" id="PF13641">
    <property type="entry name" value="Glyco_tranf_2_3"/>
    <property type="match status" value="1"/>
</dbReference>
<dbReference type="SUPFAM" id="SSF56176">
    <property type="entry name" value="FAD-binding/transporter-associated domain-like"/>
    <property type="match status" value="1"/>
</dbReference>
<evidence type="ECO:0000256" key="6">
    <source>
        <dbReference type="ARBA" id="ARBA00022989"/>
    </source>
</evidence>
<sequence>MASHKKGVIAGWMNGDDSDTSSQQSTIPRPSHEQSSPTLATMESGDVADFADVEASDAAASTSDRGKASSLRVHLKRTGDSEATLNNVADDSDYPDSTLRQRSPVRQSPGNPKLNVNTGKQKGSSNPTFTSLNVAPTPKTAKAAESPIAEVIHVNVSPSGSNDDISDLPTLSITSRKHKLPSGASNAWPLPIRALLLFIYMCASAGYTSYRIYNLTVYNSPWGYRVWWSSLIFLIFEVFSTIFLYVSLLLTIIPFAQRPRLFLDHTNPPDIHPTIDVLLPVCGEDLDVLVDTIQAATHLDWPQDKYRVFVLDDGKNPKLKEWVEDQKKPQLFYVAREKKKGVPHHAKAGNLNNGLAECVRKGSPGEYILSLDADMIADPTIIRRMLPHLLIDTKMALACLPQMFYNIPPGDPNNQDMSIFFNTNERAKDAGGAAWCSGSGYVARRAALDEIGGFGYGSLGEDVYTTYLLHARGWKTAFVNEYLQWGLAPDTFAGHIKQRCRWAIAPLQTFGLMNGYLWGVGKMTFYQRLCGWTYAMGQVISILATFMMFTIPVLFFVKAPLVTFISPLEGTYLLILASACHILWRLQLYSTYSTTDRMRFYRDYQFFLFMGPYFAFAILRHFAPKWLGGKEGSFIATGSLQQQEERNEGRLGVWKRSKLMLMGQGIIVHLIWIVAFLASLGYSVYHCLPLSEPIGWRSWTLECKTCLLQRLFWPPAILLLNFASMLAPIAYMLFPPTMPARRDMLEADPKTGVLQPKDKYKKIHTTRWNLFTHDFIWNLLLLWSFACMVWGILSLLPPQQPSTPVSNSALLSCIERDLPGATAIWRWDEGGSITEKKTSLDYEINANGQRNVRKRTPLGVLFPRTEAEVVKAVTCATSSAVVPVPRSGGHSYESLSSLDGSLVIDLSRLERFTVDRVGSTVTVSSGTRLGNLYASLYAENPSYSFPAGTCPGVGVGGHIASGGYGMLARKFGLAADNVVSARVVLANATVVEASSTTNRDLFWAIRGGGGGSFGIVTDFTLKIAIVPHHYIAHIIYPYLDEFPAVLAAFANWAQTGLQSQTSGTAGLVYSGWDFSVQFQVDIDKTEIKIHYTPSSPSNAEVIDAILSAAGLINNPAFAARYEIRPTESTALQAHSFFAQHPETTDESAYRHVRVTDIPPTTNETVHTFKELARAKSDYIVGNPPPRAFKSLGKAIVRSMRDAQKSNPKDFAYLQFETYGAAMSAVNSTFNAFPHRNVTFSLQYSISFSQPTRMENVETGDRWIKDLEDALYPYVSGQHYQGYVDADVTDVSTYYLGNTERLRQIKRAVDPTNVFPSDLM</sequence>
<feature type="compositionally biased region" description="Polar residues" evidence="8">
    <location>
        <begin position="98"/>
        <end position="134"/>
    </location>
</feature>
<keyword evidence="5 9" id="KW-0812">Transmembrane</keyword>
<dbReference type="SUPFAM" id="SSF53448">
    <property type="entry name" value="Nucleotide-diphospho-sugar transferases"/>
    <property type="match status" value="1"/>
</dbReference>
<feature type="transmembrane region" description="Helical" evidence="9">
    <location>
        <begin position="532"/>
        <end position="557"/>
    </location>
</feature>
<feature type="transmembrane region" description="Helical" evidence="9">
    <location>
        <begin position="604"/>
        <end position="623"/>
    </location>
</feature>
<dbReference type="PANTHER" id="PTHR43867">
    <property type="entry name" value="CELLULOSE SYNTHASE CATALYTIC SUBUNIT A [UDP-FORMING]"/>
    <property type="match status" value="1"/>
</dbReference>
<evidence type="ECO:0000256" key="9">
    <source>
        <dbReference type="SAM" id="Phobius"/>
    </source>
</evidence>
<dbReference type="InterPro" id="IPR006094">
    <property type="entry name" value="Oxid_FAD_bind_N"/>
</dbReference>
<evidence type="ECO:0000256" key="4">
    <source>
        <dbReference type="ARBA" id="ARBA00022679"/>
    </source>
</evidence>
<dbReference type="InterPro" id="IPR036318">
    <property type="entry name" value="FAD-bd_PCMH-like_sf"/>
</dbReference>
<keyword evidence="6 9" id="KW-1133">Transmembrane helix</keyword>
<dbReference type="Gene3D" id="3.40.462.20">
    <property type="match status" value="1"/>
</dbReference>
<evidence type="ECO:0000256" key="7">
    <source>
        <dbReference type="ARBA" id="ARBA00023136"/>
    </source>
</evidence>
<evidence type="ECO:0000256" key="1">
    <source>
        <dbReference type="ARBA" id="ARBA00004141"/>
    </source>
</evidence>
<feature type="transmembrane region" description="Helical" evidence="9">
    <location>
        <begin position="666"/>
        <end position="691"/>
    </location>
</feature>
<name>A0AAD5SDA6_9FUNG</name>
<dbReference type="InterPro" id="IPR050321">
    <property type="entry name" value="Glycosyltr_2/OpgH_subfam"/>
</dbReference>
<dbReference type="InterPro" id="IPR016166">
    <property type="entry name" value="FAD-bd_PCMH"/>
</dbReference>
<dbReference type="InterPro" id="IPR016169">
    <property type="entry name" value="FAD-bd_PCMH_sub2"/>
</dbReference>
<dbReference type="EMBL" id="JADGJD010000370">
    <property type="protein sequence ID" value="KAJ3051657.1"/>
    <property type="molecule type" value="Genomic_DNA"/>
</dbReference>
<dbReference type="CDD" id="cd06421">
    <property type="entry name" value="CESA_CelA_like"/>
    <property type="match status" value="1"/>
</dbReference>
<comment type="subcellular location">
    <subcellularLocation>
        <location evidence="1">Membrane</location>
        <topology evidence="1">Multi-pass membrane protein</topology>
    </subcellularLocation>
</comment>
<feature type="transmembrane region" description="Helical" evidence="9">
    <location>
        <begin position="711"/>
        <end position="734"/>
    </location>
</feature>
<evidence type="ECO:0000256" key="2">
    <source>
        <dbReference type="ARBA" id="ARBA00005466"/>
    </source>
</evidence>
<feature type="transmembrane region" description="Helical" evidence="9">
    <location>
        <begin position="227"/>
        <end position="253"/>
    </location>
</feature>
<dbReference type="PANTHER" id="PTHR43867:SF2">
    <property type="entry name" value="CELLULOSE SYNTHASE CATALYTIC SUBUNIT A [UDP-FORMING]"/>
    <property type="match status" value="1"/>
</dbReference>
<keyword evidence="12" id="KW-1185">Reference proteome</keyword>
<feature type="region of interest" description="Disordered" evidence="8">
    <location>
        <begin position="1"/>
        <end position="137"/>
    </location>
</feature>
<reference evidence="11" key="1">
    <citation type="submission" date="2020-05" db="EMBL/GenBank/DDBJ databases">
        <title>Phylogenomic resolution of chytrid fungi.</title>
        <authorList>
            <person name="Stajich J.E."/>
            <person name="Amses K."/>
            <person name="Simmons R."/>
            <person name="Seto K."/>
            <person name="Myers J."/>
            <person name="Bonds A."/>
            <person name="Quandt C.A."/>
            <person name="Barry K."/>
            <person name="Liu P."/>
            <person name="Grigoriev I."/>
            <person name="Longcore J.E."/>
            <person name="James T.Y."/>
        </authorList>
    </citation>
    <scope>NUCLEOTIDE SEQUENCE</scope>
    <source>
        <strain evidence="11">JEL0318</strain>
    </source>
</reference>
<keyword evidence="4" id="KW-0808">Transferase</keyword>